<evidence type="ECO:0000313" key="9">
    <source>
        <dbReference type="EMBL" id="TDG02265.1"/>
    </source>
</evidence>
<dbReference type="InterPro" id="IPR003018">
    <property type="entry name" value="GAF"/>
</dbReference>
<dbReference type="Pfam" id="PF00072">
    <property type="entry name" value="Response_reg"/>
    <property type="match status" value="1"/>
</dbReference>
<dbReference type="InterPro" id="IPR036890">
    <property type="entry name" value="HATPase_C_sf"/>
</dbReference>
<dbReference type="PANTHER" id="PTHR43547">
    <property type="entry name" value="TWO-COMPONENT HISTIDINE KINASE"/>
    <property type="match status" value="1"/>
</dbReference>
<dbReference type="AlphaFoldDB" id="A0A4R5L1A7"/>
<dbReference type="Pfam" id="PF13185">
    <property type="entry name" value="GAF_2"/>
    <property type="match status" value="1"/>
</dbReference>
<feature type="domain" description="Histidine kinase" evidence="7">
    <location>
        <begin position="198"/>
        <end position="421"/>
    </location>
</feature>
<dbReference type="InterPro" id="IPR004358">
    <property type="entry name" value="Sig_transdc_His_kin-like_C"/>
</dbReference>
<keyword evidence="3 6" id="KW-0597">Phosphoprotein</keyword>
<gene>
    <name evidence="9" type="ORF">E1N52_40650</name>
</gene>
<dbReference type="SUPFAM" id="SSF47384">
    <property type="entry name" value="Homodimeric domain of signal transducing histidine kinase"/>
    <property type="match status" value="1"/>
</dbReference>
<comment type="caution">
    <text evidence="9">The sequence shown here is derived from an EMBL/GenBank/DDBJ whole genome shotgun (WGS) entry which is preliminary data.</text>
</comment>
<dbReference type="Gene3D" id="3.30.450.40">
    <property type="match status" value="1"/>
</dbReference>
<reference evidence="9 10" key="1">
    <citation type="submission" date="2019-03" db="EMBL/GenBank/DDBJ databases">
        <title>Paraburkholderia sp. isolated from native Mimosa gymnas in Guartela State Park, Brazil.</title>
        <authorList>
            <person name="Paulitsch F."/>
            <person name="Hungria M."/>
            <person name="Delamuta J.R.M."/>
            <person name="Ribeiro R.A."/>
            <person name="Dall'Agnol R."/>
            <person name="Silva J.S.B."/>
        </authorList>
    </citation>
    <scope>NUCLEOTIDE SEQUENCE [LARGE SCALE GENOMIC DNA]</scope>
    <source>
        <strain evidence="9 10">CNPSo 3008</strain>
    </source>
</reference>
<name>A0A4R5L1A7_9BURK</name>
<dbReference type="InterPro" id="IPR003661">
    <property type="entry name" value="HisK_dim/P_dom"/>
</dbReference>
<dbReference type="SMART" id="SM00387">
    <property type="entry name" value="HATPase_c"/>
    <property type="match status" value="1"/>
</dbReference>
<keyword evidence="5" id="KW-0418">Kinase</keyword>
<dbReference type="GO" id="GO:0000155">
    <property type="term" value="F:phosphorelay sensor kinase activity"/>
    <property type="evidence" value="ECO:0007669"/>
    <property type="project" value="InterPro"/>
</dbReference>
<dbReference type="Gene3D" id="3.30.565.10">
    <property type="entry name" value="Histidine kinase-like ATPase, C-terminal domain"/>
    <property type="match status" value="1"/>
</dbReference>
<dbReference type="CDD" id="cd00075">
    <property type="entry name" value="HATPase"/>
    <property type="match status" value="1"/>
</dbReference>
<dbReference type="Gene3D" id="3.40.50.2300">
    <property type="match status" value="1"/>
</dbReference>
<evidence type="ECO:0000256" key="1">
    <source>
        <dbReference type="ARBA" id="ARBA00000085"/>
    </source>
</evidence>
<dbReference type="RefSeq" id="WP_133190527.1">
    <property type="nucleotide sequence ID" value="NZ_SMOD01000069.1"/>
</dbReference>
<organism evidence="9 10">
    <name type="scientific">Paraburkholderia guartelaensis</name>
    <dbReference type="NCBI Taxonomy" id="2546446"/>
    <lineage>
        <taxon>Bacteria</taxon>
        <taxon>Pseudomonadati</taxon>
        <taxon>Pseudomonadota</taxon>
        <taxon>Betaproteobacteria</taxon>
        <taxon>Burkholderiales</taxon>
        <taxon>Burkholderiaceae</taxon>
        <taxon>Paraburkholderia</taxon>
    </lineage>
</organism>
<dbReference type="CDD" id="cd17580">
    <property type="entry name" value="REC_2_DhkD-like"/>
    <property type="match status" value="1"/>
</dbReference>
<dbReference type="SMART" id="SM00448">
    <property type="entry name" value="REC"/>
    <property type="match status" value="1"/>
</dbReference>
<evidence type="ECO:0000259" key="7">
    <source>
        <dbReference type="PROSITE" id="PS50109"/>
    </source>
</evidence>
<dbReference type="InterPro" id="IPR011006">
    <property type="entry name" value="CheY-like_superfamily"/>
</dbReference>
<evidence type="ECO:0000256" key="4">
    <source>
        <dbReference type="ARBA" id="ARBA00022679"/>
    </source>
</evidence>
<dbReference type="Pfam" id="PF00512">
    <property type="entry name" value="HisKA"/>
    <property type="match status" value="1"/>
</dbReference>
<feature type="domain" description="Response regulatory" evidence="8">
    <location>
        <begin position="441"/>
        <end position="555"/>
    </location>
</feature>
<dbReference type="EMBL" id="SMOD01000069">
    <property type="protein sequence ID" value="TDG02265.1"/>
    <property type="molecule type" value="Genomic_DNA"/>
</dbReference>
<dbReference type="SUPFAM" id="SSF52172">
    <property type="entry name" value="CheY-like"/>
    <property type="match status" value="1"/>
</dbReference>
<evidence type="ECO:0000256" key="6">
    <source>
        <dbReference type="PROSITE-ProRule" id="PRU00169"/>
    </source>
</evidence>
<evidence type="ECO:0000313" key="10">
    <source>
        <dbReference type="Proteomes" id="UP000295606"/>
    </source>
</evidence>
<dbReference type="InterPro" id="IPR005467">
    <property type="entry name" value="His_kinase_dom"/>
</dbReference>
<evidence type="ECO:0000256" key="2">
    <source>
        <dbReference type="ARBA" id="ARBA00012438"/>
    </source>
</evidence>
<dbReference type="CDD" id="cd00082">
    <property type="entry name" value="HisKA"/>
    <property type="match status" value="1"/>
</dbReference>
<dbReference type="SUPFAM" id="SSF55874">
    <property type="entry name" value="ATPase domain of HSP90 chaperone/DNA topoisomerase II/histidine kinase"/>
    <property type="match status" value="1"/>
</dbReference>
<evidence type="ECO:0000256" key="3">
    <source>
        <dbReference type="ARBA" id="ARBA00022553"/>
    </source>
</evidence>
<dbReference type="InterPro" id="IPR029016">
    <property type="entry name" value="GAF-like_dom_sf"/>
</dbReference>
<dbReference type="Proteomes" id="UP000295606">
    <property type="component" value="Unassembled WGS sequence"/>
</dbReference>
<dbReference type="InterPro" id="IPR003594">
    <property type="entry name" value="HATPase_dom"/>
</dbReference>
<dbReference type="Pfam" id="PF02518">
    <property type="entry name" value="HATPase_c"/>
    <property type="match status" value="1"/>
</dbReference>
<dbReference type="PROSITE" id="PS50109">
    <property type="entry name" value="HIS_KIN"/>
    <property type="match status" value="1"/>
</dbReference>
<dbReference type="InterPro" id="IPR036097">
    <property type="entry name" value="HisK_dim/P_sf"/>
</dbReference>
<dbReference type="SMART" id="SM00388">
    <property type="entry name" value="HisKA"/>
    <property type="match status" value="1"/>
</dbReference>
<proteinExistence type="predicted"/>
<dbReference type="PROSITE" id="PS50110">
    <property type="entry name" value="RESPONSE_REGULATORY"/>
    <property type="match status" value="1"/>
</dbReference>
<dbReference type="PANTHER" id="PTHR43547:SF2">
    <property type="entry name" value="HYBRID SIGNAL TRANSDUCTION HISTIDINE KINASE C"/>
    <property type="match status" value="1"/>
</dbReference>
<sequence>MPARFGGISLGDVTARAARKPDYERECRALLALASAPADSRDALLQKTADFAMDLCCAQTAGISLLERAGDEIVFRWHTVAGRLAHLGGLTTPWGECPCAAVIEAGEPLLFTALATDFPALASACGGVHEALILPIVSGGRKMGAMWVASLDEKCRFTQEDQRVLTDLAGVASGVLELVRAREHSRRETQRYSEVIAVLAHEFRNPLGPLENAIDAMQVVNEGSEPLSAYLAVAQRQIRHLKTLMDELQDASRLDHDKLSIAPVETSLNEALADALAAVEERRLERHHTLSLDVPPGNLRLCADPVRLTQIIANLLSNAVRYTLPGGNIAVSVEQFVRNGEPYVAIVVRDNGIGISQASLPHIFEPFAQFTRTHTGGKDGGLGIGLALAQRFAQLHGGTVEITSKGVGHGTEARLTIPVRPGSVESTSAETPAAGQSMARRILLVDDNADARFALGGLLELEGHEVRVAADGAEALKILESWRPDLALIDIGMPDMDGYELATRIRSLAAQPHLTLVALTGHVSSHDRTAARNAGFDAHLGKPVDIGQLRRLLAS</sequence>
<comment type="catalytic activity">
    <reaction evidence="1">
        <text>ATP + protein L-histidine = ADP + protein N-phospho-L-histidine.</text>
        <dbReference type="EC" id="2.7.13.3"/>
    </reaction>
</comment>
<dbReference type="Gene3D" id="1.10.287.130">
    <property type="match status" value="1"/>
</dbReference>
<protein>
    <recommendedName>
        <fullName evidence="2">histidine kinase</fullName>
        <ecNumber evidence="2">2.7.13.3</ecNumber>
    </recommendedName>
</protein>
<feature type="modified residue" description="4-aspartylphosphate" evidence="6">
    <location>
        <position position="490"/>
    </location>
</feature>
<dbReference type="SUPFAM" id="SSF55781">
    <property type="entry name" value="GAF domain-like"/>
    <property type="match status" value="1"/>
</dbReference>
<evidence type="ECO:0000259" key="8">
    <source>
        <dbReference type="PROSITE" id="PS50110"/>
    </source>
</evidence>
<keyword evidence="4" id="KW-0808">Transferase</keyword>
<accession>A0A4R5L1A7</accession>
<dbReference type="InterPro" id="IPR001789">
    <property type="entry name" value="Sig_transdc_resp-reg_receiver"/>
</dbReference>
<dbReference type="EC" id="2.7.13.3" evidence="2"/>
<dbReference type="PRINTS" id="PR00344">
    <property type="entry name" value="BCTRLSENSOR"/>
</dbReference>
<dbReference type="OrthoDB" id="9768069at2"/>
<evidence type="ECO:0000256" key="5">
    <source>
        <dbReference type="ARBA" id="ARBA00022777"/>
    </source>
</evidence>
<dbReference type="SMART" id="SM00065">
    <property type="entry name" value="GAF"/>
    <property type="match status" value="1"/>
</dbReference>